<dbReference type="Proteomes" id="UP000035704">
    <property type="component" value="Chromosome"/>
</dbReference>
<evidence type="ECO:0000313" key="8">
    <source>
        <dbReference type="Proteomes" id="UP000035704"/>
    </source>
</evidence>
<dbReference type="PANTHER" id="PTHR43133">
    <property type="entry name" value="RNA POLYMERASE ECF-TYPE SIGMA FACTO"/>
    <property type="match status" value="1"/>
</dbReference>
<protein>
    <submittedName>
        <fullName evidence="7">RNA polymerase sigma-70 factor, ECF subfamily</fullName>
    </submittedName>
</protein>
<evidence type="ECO:0000256" key="3">
    <source>
        <dbReference type="ARBA" id="ARBA00023082"/>
    </source>
</evidence>
<dbReference type="InterPro" id="IPR013325">
    <property type="entry name" value="RNA_pol_sigma_r2"/>
</dbReference>
<evidence type="ECO:0000256" key="4">
    <source>
        <dbReference type="ARBA" id="ARBA00023163"/>
    </source>
</evidence>
<dbReference type="KEGG" id="cace:CACET_c23030"/>
<evidence type="ECO:0000256" key="2">
    <source>
        <dbReference type="ARBA" id="ARBA00023015"/>
    </source>
</evidence>
<dbReference type="Gene3D" id="1.10.1740.10">
    <property type="match status" value="1"/>
</dbReference>
<dbReference type="Pfam" id="PF08281">
    <property type="entry name" value="Sigma70_r4_2"/>
    <property type="match status" value="1"/>
</dbReference>
<dbReference type="Gene3D" id="1.10.10.10">
    <property type="entry name" value="Winged helix-like DNA-binding domain superfamily/Winged helix DNA-binding domain"/>
    <property type="match status" value="1"/>
</dbReference>
<keyword evidence="2" id="KW-0805">Transcription regulation</keyword>
<dbReference type="InterPro" id="IPR014284">
    <property type="entry name" value="RNA_pol_sigma-70_dom"/>
</dbReference>
<dbReference type="Pfam" id="PF04542">
    <property type="entry name" value="Sigma70_r2"/>
    <property type="match status" value="1"/>
</dbReference>
<name>A0A0G3WE95_9CLOT</name>
<evidence type="ECO:0000259" key="6">
    <source>
        <dbReference type="Pfam" id="PF08281"/>
    </source>
</evidence>
<gene>
    <name evidence="7" type="ORF">CACET_c23030</name>
</gene>
<dbReference type="InterPro" id="IPR013324">
    <property type="entry name" value="RNA_pol_sigma_r3/r4-like"/>
</dbReference>
<dbReference type="CDD" id="cd06171">
    <property type="entry name" value="Sigma70_r4"/>
    <property type="match status" value="1"/>
</dbReference>
<dbReference type="RefSeq" id="WP_052661438.1">
    <property type="nucleotide sequence ID" value="NZ_CP009687.1"/>
</dbReference>
<dbReference type="InterPro" id="IPR036388">
    <property type="entry name" value="WH-like_DNA-bd_sf"/>
</dbReference>
<evidence type="ECO:0000313" key="7">
    <source>
        <dbReference type="EMBL" id="AKL95749.1"/>
    </source>
</evidence>
<dbReference type="AlphaFoldDB" id="A0A0G3WE95"/>
<keyword evidence="8" id="KW-1185">Reference proteome</keyword>
<dbReference type="SUPFAM" id="SSF88659">
    <property type="entry name" value="Sigma3 and sigma4 domains of RNA polymerase sigma factors"/>
    <property type="match status" value="1"/>
</dbReference>
<evidence type="ECO:0000256" key="1">
    <source>
        <dbReference type="ARBA" id="ARBA00010641"/>
    </source>
</evidence>
<dbReference type="GO" id="GO:0006352">
    <property type="term" value="P:DNA-templated transcription initiation"/>
    <property type="evidence" value="ECO:0007669"/>
    <property type="project" value="InterPro"/>
</dbReference>
<sequence length="180" mass="20847">MEFTEQCQLGPATNRTVMKAIQGNKSAFSILFKEYYNTSYRISRSILKNDSDIEDALQEAAIKAYKNIIKLKDADLFKPWFIRIVINESYNVLKRKTHLPLDTLINCTSIPNEICNDIDIKNAILNLDDDLRLVTVLYYYEDLSIKSISKLLNIPEGTVKSRLYRARNSLYDILNIKEDI</sequence>
<dbReference type="SUPFAM" id="SSF88946">
    <property type="entry name" value="Sigma2 domain of RNA polymerase sigma factors"/>
    <property type="match status" value="1"/>
</dbReference>
<reference evidence="7 8" key="1">
    <citation type="submission" date="2014-10" db="EMBL/GenBank/DDBJ databases">
        <title>Genome sequence of Clostridium aceticum DSM 1496.</title>
        <authorList>
            <person name="Poehlein A."/>
            <person name="Schiel-Bengelsdorf B."/>
            <person name="Gottschalk G."/>
            <person name="Duerre P."/>
            <person name="Daniel R."/>
        </authorList>
    </citation>
    <scope>NUCLEOTIDE SEQUENCE [LARGE SCALE GENOMIC DNA]</scope>
    <source>
        <strain evidence="7 8">DSM 1496</strain>
    </source>
</reference>
<dbReference type="OrthoDB" id="9782703at2"/>
<dbReference type="NCBIfam" id="TIGR02937">
    <property type="entry name" value="sigma70-ECF"/>
    <property type="match status" value="1"/>
</dbReference>
<dbReference type="InterPro" id="IPR007627">
    <property type="entry name" value="RNA_pol_sigma70_r2"/>
</dbReference>
<proteinExistence type="inferred from homology"/>
<dbReference type="EMBL" id="CP009687">
    <property type="protein sequence ID" value="AKL95749.1"/>
    <property type="molecule type" value="Genomic_DNA"/>
</dbReference>
<feature type="domain" description="RNA polymerase sigma-70 region 2" evidence="5">
    <location>
        <begin position="31"/>
        <end position="97"/>
    </location>
</feature>
<keyword evidence="4" id="KW-0804">Transcription</keyword>
<organism evidence="7 8">
    <name type="scientific">Clostridium aceticum</name>
    <dbReference type="NCBI Taxonomy" id="84022"/>
    <lineage>
        <taxon>Bacteria</taxon>
        <taxon>Bacillati</taxon>
        <taxon>Bacillota</taxon>
        <taxon>Clostridia</taxon>
        <taxon>Eubacteriales</taxon>
        <taxon>Clostridiaceae</taxon>
        <taxon>Clostridium</taxon>
    </lineage>
</organism>
<accession>A0A0G3WE95</accession>
<comment type="similarity">
    <text evidence="1">Belongs to the sigma-70 factor family. ECF subfamily.</text>
</comment>
<dbReference type="InterPro" id="IPR013249">
    <property type="entry name" value="RNA_pol_sigma70_r4_t2"/>
</dbReference>
<dbReference type="PATRIC" id="fig|84022.6.peg.2313"/>
<dbReference type="GO" id="GO:0003677">
    <property type="term" value="F:DNA binding"/>
    <property type="evidence" value="ECO:0007669"/>
    <property type="project" value="InterPro"/>
</dbReference>
<dbReference type="STRING" id="84022.CACET_c23030"/>
<dbReference type="PANTHER" id="PTHR43133:SF51">
    <property type="entry name" value="RNA POLYMERASE SIGMA FACTOR"/>
    <property type="match status" value="1"/>
</dbReference>
<feature type="domain" description="RNA polymerase sigma factor 70 region 4 type 2" evidence="6">
    <location>
        <begin position="120"/>
        <end position="169"/>
    </location>
</feature>
<dbReference type="GO" id="GO:0016987">
    <property type="term" value="F:sigma factor activity"/>
    <property type="evidence" value="ECO:0007669"/>
    <property type="project" value="UniProtKB-KW"/>
</dbReference>
<keyword evidence="3" id="KW-0731">Sigma factor</keyword>
<dbReference type="InterPro" id="IPR039425">
    <property type="entry name" value="RNA_pol_sigma-70-like"/>
</dbReference>
<evidence type="ECO:0000259" key="5">
    <source>
        <dbReference type="Pfam" id="PF04542"/>
    </source>
</evidence>